<dbReference type="Gene3D" id="2.60.40.10">
    <property type="entry name" value="Immunoglobulins"/>
    <property type="match status" value="1"/>
</dbReference>
<dbReference type="GO" id="GO:0005789">
    <property type="term" value="C:endoplasmic reticulum membrane"/>
    <property type="evidence" value="ECO:0007669"/>
    <property type="project" value="InterPro"/>
</dbReference>
<dbReference type="InterPro" id="IPR000535">
    <property type="entry name" value="MSP_dom"/>
</dbReference>
<accession>A0A1X6NSY8</accession>
<proteinExistence type="inferred from homology"/>
<evidence type="ECO:0000259" key="7">
    <source>
        <dbReference type="PROSITE" id="PS50202"/>
    </source>
</evidence>
<evidence type="ECO:0000256" key="6">
    <source>
        <dbReference type="SAM" id="MobiDB-lite"/>
    </source>
</evidence>
<dbReference type="PROSITE" id="PS50202">
    <property type="entry name" value="MSP"/>
    <property type="match status" value="1"/>
</dbReference>
<dbReference type="GO" id="GO:0061817">
    <property type="term" value="P:endoplasmic reticulum-plasma membrane tethering"/>
    <property type="evidence" value="ECO:0007669"/>
    <property type="project" value="TreeGrafter"/>
</dbReference>
<feature type="compositionally biased region" description="Low complexity" evidence="6">
    <location>
        <begin position="179"/>
        <end position="194"/>
    </location>
</feature>
<comment type="similarity">
    <text evidence="2">Belongs to the VAMP-associated protein (VAP) (TC 9.B.17) family.</text>
</comment>
<feature type="compositionally biased region" description="Pro residues" evidence="6">
    <location>
        <begin position="16"/>
        <end position="29"/>
    </location>
</feature>
<name>A0A1X6NSY8_PORUM</name>
<dbReference type="GO" id="GO:0005886">
    <property type="term" value="C:plasma membrane"/>
    <property type="evidence" value="ECO:0007669"/>
    <property type="project" value="TreeGrafter"/>
</dbReference>
<dbReference type="AlphaFoldDB" id="A0A1X6NSY8"/>
<evidence type="ECO:0000313" key="8">
    <source>
        <dbReference type="EMBL" id="OSX71687.1"/>
    </source>
</evidence>
<comment type="subcellular location">
    <subcellularLocation>
        <location evidence="1">Membrane</location>
        <topology evidence="1">Single-pass type IV membrane protein</topology>
    </subcellularLocation>
</comment>
<reference evidence="8 9" key="1">
    <citation type="submission" date="2017-03" db="EMBL/GenBank/DDBJ databases">
        <title>WGS assembly of Porphyra umbilicalis.</title>
        <authorList>
            <person name="Brawley S.H."/>
            <person name="Blouin N.A."/>
            <person name="Ficko-Blean E."/>
            <person name="Wheeler G.L."/>
            <person name="Lohr M."/>
            <person name="Goodson H.V."/>
            <person name="Jenkins J.W."/>
            <person name="Blaby-Haas C.E."/>
            <person name="Helliwell K.E."/>
            <person name="Chan C."/>
            <person name="Marriage T."/>
            <person name="Bhattacharya D."/>
            <person name="Klein A.S."/>
            <person name="Badis Y."/>
            <person name="Brodie J."/>
            <person name="Cao Y."/>
            <person name="Collen J."/>
            <person name="Dittami S.M."/>
            <person name="Gachon C.M."/>
            <person name="Green B.R."/>
            <person name="Karpowicz S."/>
            <person name="Kim J.W."/>
            <person name="Kudahl U."/>
            <person name="Lin S."/>
            <person name="Michel G."/>
            <person name="Mittag M."/>
            <person name="Olson B.J."/>
            <person name="Pangilinan J."/>
            <person name="Peng Y."/>
            <person name="Qiu H."/>
            <person name="Shu S."/>
            <person name="Singer J.T."/>
            <person name="Smith A.G."/>
            <person name="Sprecher B.N."/>
            <person name="Wagner V."/>
            <person name="Wang W."/>
            <person name="Wang Z.-Y."/>
            <person name="Yan J."/>
            <person name="Yarish C."/>
            <person name="Zoeuner-Riek S."/>
            <person name="Zhuang Y."/>
            <person name="Zou Y."/>
            <person name="Lindquist E.A."/>
            <person name="Grimwood J."/>
            <person name="Barry K."/>
            <person name="Rokhsar D.S."/>
            <person name="Schmutz J."/>
            <person name="Stiller J.W."/>
            <person name="Grossman A.R."/>
            <person name="Prochnik S.E."/>
        </authorList>
    </citation>
    <scope>NUCLEOTIDE SEQUENCE [LARGE SCALE GENOMIC DNA]</scope>
    <source>
        <strain evidence="8">4086291</strain>
    </source>
</reference>
<keyword evidence="4" id="KW-1133">Transmembrane helix</keyword>
<organism evidence="8 9">
    <name type="scientific">Porphyra umbilicalis</name>
    <name type="common">Purple laver</name>
    <name type="synonym">Red alga</name>
    <dbReference type="NCBI Taxonomy" id="2786"/>
    <lineage>
        <taxon>Eukaryota</taxon>
        <taxon>Rhodophyta</taxon>
        <taxon>Bangiophyceae</taxon>
        <taxon>Bangiales</taxon>
        <taxon>Bangiaceae</taxon>
        <taxon>Porphyra</taxon>
    </lineage>
</organism>
<dbReference type="Pfam" id="PF00635">
    <property type="entry name" value="Motile_Sperm"/>
    <property type="match status" value="1"/>
</dbReference>
<dbReference type="InterPro" id="IPR008962">
    <property type="entry name" value="PapD-like_sf"/>
</dbReference>
<dbReference type="Proteomes" id="UP000218209">
    <property type="component" value="Unassembled WGS sequence"/>
</dbReference>
<evidence type="ECO:0000256" key="4">
    <source>
        <dbReference type="ARBA" id="ARBA00022989"/>
    </source>
</evidence>
<sequence>MDPPQLRISPPQVLFPSPPHAAPPAPPPTATITIGTAPGGAVPPVPVAFKIKTTRPARYVVRPNAGVLPPGVAASVKISLTPGAHIPPPSTLARDKFLVQAGAVPPGGARLDDAFWDGPGISRTKLTVAVEGAAAPGDAAASVGGASAPPSPGYLLPSRPPSYASASSGLRPDGGGPASGSPTAPRRAGAPATSVAAHVAQLQAGSLPTSSPPGAPVPGRIIRVGAPAPAVLPVAAVPGGATVPAPALTPVADKDGLPAAGVAGARPGDAALATEYGALLAPGRHDEAVERAREVGRALEASRAEVARVRTAVEETKAAAETILEEAPKAPLATHPLASDAYGGVSVAGVGLMVAAAAVLTKLVW</sequence>
<dbReference type="InterPro" id="IPR013783">
    <property type="entry name" value="Ig-like_fold"/>
</dbReference>
<dbReference type="InterPro" id="IPR016763">
    <property type="entry name" value="VAP"/>
</dbReference>
<protein>
    <recommendedName>
        <fullName evidence="7">MSP domain-containing protein</fullName>
    </recommendedName>
</protein>
<feature type="region of interest" description="Disordered" evidence="6">
    <location>
        <begin position="1"/>
        <end position="29"/>
    </location>
</feature>
<feature type="domain" description="MSP" evidence="7">
    <location>
        <begin position="1"/>
        <end position="131"/>
    </location>
</feature>
<dbReference type="PANTHER" id="PTHR10809">
    <property type="entry name" value="VESICLE-ASSOCIATED MEMBRANE PROTEIN-ASSOCIATED PROTEIN"/>
    <property type="match status" value="1"/>
</dbReference>
<dbReference type="OrthoDB" id="264603at2759"/>
<evidence type="ECO:0000256" key="3">
    <source>
        <dbReference type="ARBA" id="ARBA00022692"/>
    </source>
</evidence>
<evidence type="ECO:0000256" key="5">
    <source>
        <dbReference type="ARBA" id="ARBA00023136"/>
    </source>
</evidence>
<gene>
    <name evidence="8" type="ORF">BU14_0510s0004</name>
</gene>
<evidence type="ECO:0000256" key="2">
    <source>
        <dbReference type="ARBA" id="ARBA00008932"/>
    </source>
</evidence>
<keyword evidence="9" id="KW-1185">Reference proteome</keyword>
<dbReference type="EMBL" id="KV919114">
    <property type="protein sequence ID" value="OSX71687.1"/>
    <property type="molecule type" value="Genomic_DNA"/>
</dbReference>
<evidence type="ECO:0000256" key="1">
    <source>
        <dbReference type="ARBA" id="ARBA00004211"/>
    </source>
</evidence>
<dbReference type="GO" id="GO:0090158">
    <property type="term" value="P:endoplasmic reticulum membrane organization"/>
    <property type="evidence" value="ECO:0007669"/>
    <property type="project" value="TreeGrafter"/>
</dbReference>
<feature type="compositionally biased region" description="Low complexity" evidence="6">
    <location>
        <begin position="138"/>
        <end position="168"/>
    </location>
</feature>
<evidence type="ECO:0000313" key="9">
    <source>
        <dbReference type="Proteomes" id="UP000218209"/>
    </source>
</evidence>
<dbReference type="SUPFAM" id="SSF49354">
    <property type="entry name" value="PapD-like"/>
    <property type="match status" value="1"/>
</dbReference>
<feature type="region of interest" description="Disordered" evidence="6">
    <location>
        <begin position="138"/>
        <end position="196"/>
    </location>
</feature>
<keyword evidence="3" id="KW-0812">Transmembrane</keyword>
<keyword evidence="5" id="KW-0472">Membrane</keyword>
<dbReference type="PANTHER" id="PTHR10809:SF6">
    <property type="entry name" value="AT11025P-RELATED"/>
    <property type="match status" value="1"/>
</dbReference>